<dbReference type="OrthoDB" id="7236134at2"/>
<dbReference type="AlphaFoldDB" id="A0A5B2TJH1"/>
<dbReference type="Gene3D" id="3.90.550.10">
    <property type="entry name" value="Spore Coat Polysaccharide Biosynthesis Protein SpsA, Chain A"/>
    <property type="match status" value="1"/>
</dbReference>
<comment type="caution">
    <text evidence="1">The sequence shown here is derived from an EMBL/GenBank/DDBJ whole genome shotgun (WGS) entry which is preliminary data.</text>
</comment>
<name>A0A5B2TJH1_9PROT</name>
<dbReference type="EMBL" id="VUKA01000001">
    <property type="protein sequence ID" value="KAA2214631.1"/>
    <property type="molecule type" value="Genomic_DNA"/>
</dbReference>
<proteinExistence type="predicted"/>
<organism evidence="1 2">
    <name type="scientific">Teichococcus oryzae</name>
    <dbReference type="NCBI Taxonomy" id="1608942"/>
    <lineage>
        <taxon>Bacteria</taxon>
        <taxon>Pseudomonadati</taxon>
        <taxon>Pseudomonadota</taxon>
        <taxon>Alphaproteobacteria</taxon>
        <taxon>Acetobacterales</taxon>
        <taxon>Roseomonadaceae</taxon>
        <taxon>Roseomonas</taxon>
    </lineage>
</organism>
<gene>
    <name evidence="1" type="ORF">F0Q34_02720</name>
</gene>
<accession>A0A5B2TJH1</accession>
<sequence>MPSQPEARRLSGPIVIFSFDRPHYLGRLCASLKAQRRVEIRDEDVFLLQDGAVSPHSGVRMAEADAIAACVETFRAHFPKGVVMHSPDNLGIAFNIRRGEQLVFDTLDREVGYFFEDDLEAGPLYMHMMEELRAALRGVPKLGYFAAYGDLKLQAQGPEVKLVPLAHNWGFGLMRDAWRQIDAKLARGFYKVLQGRDYGARNHFRLHELMRDSGVATSATSQDAFKAMACAELGLARVRTDVCFARYIGEHGVHFTPKNFEKHGFRDMMWVEREDVFLAPVDPDAVARMQQGTAEGMRRFRQDGFEQMAATHAEKRFDEDRLVTRQDVEDLYRLLLDKRPHGEAMFNAFVGKRPLKDLRRRLVFTDEFRSRNPLPATWHRNG</sequence>
<dbReference type="InterPro" id="IPR029044">
    <property type="entry name" value="Nucleotide-diphossugar_trans"/>
</dbReference>
<reference evidence="1 2" key="1">
    <citation type="journal article" date="2015" name="Int. J. Syst. Evol. Microbiol.">
        <title>Roseomonas oryzae sp. nov., isolated from paddy rhizosphere soil.</title>
        <authorList>
            <person name="Ramaprasad E.V."/>
            <person name="Sasikala Ch."/>
            <person name="Ramana Ch.V."/>
        </authorList>
    </citation>
    <scope>NUCLEOTIDE SEQUENCE [LARGE SCALE GENOMIC DNA]</scope>
    <source>
        <strain evidence="1 2">KCTC 42542</strain>
    </source>
</reference>
<evidence type="ECO:0000313" key="2">
    <source>
        <dbReference type="Proteomes" id="UP000322110"/>
    </source>
</evidence>
<keyword evidence="2" id="KW-1185">Reference proteome</keyword>
<dbReference type="RefSeq" id="WP_149810586.1">
    <property type="nucleotide sequence ID" value="NZ_VUKA01000001.1"/>
</dbReference>
<dbReference type="Proteomes" id="UP000322110">
    <property type="component" value="Unassembled WGS sequence"/>
</dbReference>
<dbReference type="SUPFAM" id="SSF53448">
    <property type="entry name" value="Nucleotide-diphospho-sugar transferases"/>
    <property type="match status" value="1"/>
</dbReference>
<evidence type="ECO:0000313" key="1">
    <source>
        <dbReference type="EMBL" id="KAA2214631.1"/>
    </source>
</evidence>
<protein>
    <submittedName>
        <fullName evidence="1">Uncharacterized protein</fullName>
    </submittedName>
</protein>